<proteinExistence type="predicted"/>
<reference evidence="1 2" key="3">
    <citation type="journal article" date="2011" name="Nat. Chem. Biol.">
        <title>Reveromycin A biosynthesis uses RevG and RevJ for stereospecific spiroacetal formation.</title>
        <authorList>
            <person name="Takahashi S."/>
            <person name="Toyoda A."/>
            <person name="Sekiyama Y."/>
            <person name="Takagi H."/>
            <person name="Nogawa T."/>
            <person name="Uramoto M."/>
            <person name="Suzuki R."/>
            <person name="Koshino H."/>
            <person name="Kumano T."/>
            <person name="Panthee S."/>
            <person name="Dairi T."/>
            <person name="Ishikawa J."/>
            <person name="Ikeda H."/>
            <person name="Sakaki Y."/>
            <person name="Osada H."/>
        </authorList>
    </citation>
    <scope>NUCLEOTIDE SEQUENCE [LARGE SCALE GENOMIC DNA]</scope>
    <source>
        <strain evidence="1 2">SN-593</strain>
    </source>
</reference>
<reference evidence="1 2" key="1">
    <citation type="journal article" date="2010" name="J. Bacteriol.">
        <title>Biochemical characterization of a novel indole prenyltransferase from Streptomyces sp. SN-593.</title>
        <authorList>
            <person name="Takahashi S."/>
            <person name="Takagi H."/>
            <person name="Toyoda A."/>
            <person name="Uramoto M."/>
            <person name="Nogawa T."/>
            <person name="Ueki M."/>
            <person name="Sakaki Y."/>
            <person name="Osada H."/>
        </authorList>
    </citation>
    <scope>NUCLEOTIDE SEQUENCE [LARGE SCALE GENOMIC DNA]</scope>
    <source>
        <strain evidence="1 2">SN-593</strain>
    </source>
</reference>
<dbReference type="RefSeq" id="WP_237405321.1">
    <property type="nucleotide sequence ID" value="NZ_AP018365.1"/>
</dbReference>
<reference evidence="1 2" key="4">
    <citation type="journal article" date="2020" name="Sci. Rep.">
        <title>beta-carboline chemical signals induce reveromycin production through a LuxR family regulator in Streptomyces sp. SN-593.</title>
        <authorList>
            <person name="Panthee S."/>
            <person name="Kito N."/>
            <person name="Hayashi T."/>
            <person name="Shimizu T."/>
            <person name="Ishikawa J."/>
            <person name="Hamamoto H."/>
            <person name="Osada H."/>
            <person name="Takahashi S."/>
        </authorList>
    </citation>
    <scope>NUCLEOTIDE SEQUENCE [LARGE SCALE GENOMIC DNA]</scope>
    <source>
        <strain evidence="1 2">SN-593</strain>
    </source>
</reference>
<evidence type="ECO:0000313" key="2">
    <source>
        <dbReference type="Proteomes" id="UP000595703"/>
    </source>
</evidence>
<protein>
    <recommendedName>
        <fullName evidence="3">LppX_LprAFG lipoprotein</fullName>
    </recommendedName>
</protein>
<accession>A0A7U3VP78</accession>
<dbReference type="KEGG" id="arev:RVR_4589"/>
<name>A0A7U3VP78_9ACTN</name>
<dbReference type="EMBL" id="AP018365">
    <property type="protein sequence ID" value="BBA98420.1"/>
    <property type="molecule type" value="Genomic_DNA"/>
</dbReference>
<gene>
    <name evidence="1" type="ORF">RVR_4589</name>
</gene>
<keyword evidence="2" id="KW-1185">Reference proteome</keyword>
<dbReference type="Proteomes" id="UP000595703">
    <property type="component" value="Chromosome"/>
</dbReference>
<evidence type="ECO:0008006" key="3">
    <source>
        <dbReference type="Google" id="ProtNLM"/>
    </source>
</evidence>
<sequence>MRVTRVVPRRPPGRRSGRPRLRGAAVALALAGAAAAALAVVLVLVLVLAGGGSGDGSGGRRALSADEADRLAITRFLNYRAGGRAVTVTVPSTAGGLAVTGSVDYRAGVGYGVVRGSGRDASSDGLIEWTATRVFVHPMADAPAVAPASPPGSGWYGRPLTTAGSSLDSSLAIVLGLGSDRPDNAELLPQNGAARVGRATVRGHRVTVMNGPHDRDGKGTSGSVRYWVGPDGTMYRVRASVASEAQPVVIDFDTHAYLSVRPLPGVTPAS</sequence>
<reference evidence="1 2" key="2">
    <citation type="journal article" date="2011" name="J. Antibiot.">
        <title>Furaquinocins I and J: novel polyketide isoprenoid hybrid compounds from Streptomyces reveromyceticus SN-593.</title>
        <authorList>
            <person name="Panthee S."/>
            <person name="Takahashi S."/>
            <person name="Takagi H."/>
            <person name="Nogawa T."/>
            <person name="Oowada E."/>
            <person name="Uramoto M."/>
            <person name="Osada H."/>
        </authorList>
    </citation>
    <scope>NUCLEOTIDE SEQUENCE [LARGE SCALE GENOMIC DNA]</scope>
    <source>
        <strain evidence="1 2">SN-593</strain>
    </source>
</reference>
<evidence type="ECO:0000313" key="1">
    <source>
        <dbReference type="EMBL" id="BBA98420.1"/>
    </source>
</evidence>
<organism evidence="1 2">
    <name type="scientific">Actinacidiphila reveromycinica</name>
    <dbReference type="NCBI Taxonomy" id="659352"/>
    <lineage>
        <taxon>Bacteria</taxon>
        <taxon>Bacillati</taxon>
        <taxon>Actinomycetota</taxon>
        <taxon>Actinomycetes</taxon>
        <taxon>Kitasatosporales</taxon>
        <taxon>Streptomycetaceae</taxon>
        <taxon>Actinacidiphila</taxon>
    </lineage>
</organism>
<dbReference type="AlphaFoldDB" id="A0A7U3VP78"/>